<comment type="caution">
    <text evidence="1">The sequence shown here is derived from an EMBL/GenBank/DDBJ whole genome shotgun (WGS) entry which is preliminary data.</text>
</comment>
<dbReference type="GO" id="GO:0030337">
    <property type="term" value="F:DNA polymerase processivity factor activity"/>
    <property type="evidence" value="ECO:0007669"/>
    <property type="project" value="TreeGrafter"/>
</dbReference>
<dbReference type="Gene3D" id="1.10.150.280">
    <property type="entry name" value="AF1531-like domain"/>
    <property type="match status" value="1"/>
</dbReference>
<evidence type="ECO:0008006" key="3">
    <source>
        <dbReference type="Google" id="ProtNLM"/>
    </source>
</evidence>
<dbReference type="AlphaFoldDB" id="A0AAV8YDE7"/>
<name>A0AAV8YDE7_9CUCU</name>
<evidence type="ECO:0000313" key="1">
    <source>
        <dbReference type="EMBL" id="KAJ8949219.1"/>
    </source>
</evidence>
<dbReference type="Pfam" id="PF12836">
    <property type="entry name" value="HHH_3"/>
    <property type="match status" value="1"/>
</dbReference>
<dbReference type="EMBL" id="JANEYF010002239">
    <property type="protein sequence ID" value="KAJ8949219.1"/>
    <property type="molecule type" value="Genomic_DNA"/>
</dbReference>
<dbReference type="InterPro" id="IPR010994">
    <property type="entry name" value="RuvA_2-like"/>
</dbReference>
<sequence>MFILNKSFSRISINLPQIVKYSVNVTDPSNIFVFKSNFTSEEQRKILHILNGSNPDQLSRFNVSQNRIKNLVSWKNKKGPFRSLNDVLEVEGLGEKVLEKICEKIITEDKVDETKIKANNINKRLKQLVIPPISGNVTDELQSAVGIHLGPVGSSWAKLSRTENKLNSWNYEEFSSLPKKMLPTDTFDLVRIDIFTSNILKVEMAIRIIQKLPVADFYIFEATPIMSPQGTTQSASVVSYTQQLELTSMLIALINTSVQHNAFLRKIDSNGTSVKTIQNRVLHLRSKIPARLFRTLVGTEKVAAVTTVTELVENNGTCMDFMLPCTPITLEQQLRNAFVSQTPANKELLGQALMLVVSFMDLCIYKNPVSLAAISPNKNKT</sequence>
<dbReference type="Proteomes" id="UP001162156">
    <property type="component" value="Unassembled WGS sequence"/>
</dbReference>
<organism evidence="1 2">
    <name type="scientific">Rhamnusium bicolor</name>
    <dbReference type="NCBI Taxonomy" id="1586634"/>
    <lineage>
        <taxon>Eukaryota</taxon>
        <taxon>Metazoa</taxon>
        <taxon>Ecdysozoa</taxon>
        <taxon>Arthropoda</taxon>
        <taxon>Hexapoda</taxon>
        <taxon>Insecta</taxon>
        <taxon>Pterygota</taxon>
        <taxon>Neoptera</taxon>
        <taxon>Endopterygota</taxon>
        <taxon>Coleoptera</taxon>
        <taxon>Polyphaga</taxon>
        <taxon>Cucujiformia</taxon>
        <taxon>Chrysomeloidea</taxon>
        <taxon>Cerambycidae</taxon>
        <taxon>Lepturinae</taxon>
        <taxon>Rhagiini</taxon>
        <taxon>Rhamnusium</taxon>
    </lineage>
</organism>
<reference evidence="1" key="1">
    <citation type="journal article" date="2023" name="Insect Mol. Biol.">
        <title>Genome sequencing provides insights into the evolution of gene families encoding plant cell wall-degrading enzymes in longhorned beetles.</title>
        <authorList>
            <person name="Shin N.R."/>
            <person name="Okamura Y."/>
            <person name="Kirsch R."/>
            <person name="Pauchet Y."/>
        </authorList>
    </citation>
    <scope>NUCLEOTIDE SEQUENCE</scope>
    <source>
        <strain evidence="1">RBIC_L_NR</strain>
    </source>
</reference>
<dbReference type="InterPro" id="IPR039150">
    <property type="entry name" value="TEFM"/>
</dbReference>
<dbReference type="PANTHER" id="PTHR21053:SF2">
    <property type="entry name" value="TRANSCRIPTION ELONGATION FACTOR, MITOCHONDRIAL"/>
    <property type="match status" value="1"/>
</dbReference>
<dbReference type="GO" id="GO:0006392">
    <property type="term" value="P:transcription elongation by mitochondrial RNA polymerase"/>
    <property type="evidence" value="ECO:0007669"/>
    <property type="project" value="InterPro"/>
</dbReference>
<dbReference type="PANTHER" id="PTHR21053">
    <property type="entry name" value="TRANSCRIPTION ELONGATION FACTOR, MITOCHONDRIAL"/>
    <property type="match status" value="1"/>
</dbReference>
<dbReference type="GO" id="GO:0042645">
    <property type="term" value="C:mitochondrial nucleoid"/>
    <property type="evidence" value="ECO:0007669"/>
    <property type="project" value="TreeGrafter"/>
</dbReference>
<evidence type="ECO:0000313" key="2">
    <source>
        <dbReference type="Proteomes" id="UP001162156"/>
    </source>
</evidence>
<accession>A0AAV8YDE7</accession>
<gene>
    <name evidence="1" type="ORF">NQ314_008279</name>
</gene>
<protein>
    <recommendedName>
        <fullName evidence="3">Transcription elongation factor, mitochondrial</fullName>
    </recommendedName>
</protein>
<dbReference type="SUPFAM" id="SSF47781">
    <property type="entry name" value="RuvA domain 2-like"/>
    <property type="match status" value="1"/>
</dbReference>
<proteinExistence type="predicted"/>
<keyword evidence="2" id="KW-1185">Reference proteome</keyword>